<accession>A0A7G5XKI1</accession>
<dbReference type="AlphaFoldDB" id="A0A7G5XKI1"/>
<reference evidence="2" key="1">
    <citation type="submission" date="2020-08" db="EMBL/GenBank/DDBJ databases">
        <title>Lacibacter sp. S13-6-6 genome sequencing.</title>
        <authorList>
            <person name="Jin L."/>
        </authorList>
    </citation>
    <scope>NUCLEOTIDE SEQUENCE [LARGE SCALE GENOMIC DNA]</scope>
    <source>
        <strain evidence="2">S13-6-6</strain>
    </source>
</reference>
<dbReference type="KEGG" id="lacs:H4075_07295"/>
<dbReference type="Gene3D" id="3.20.20.80">
    <property type="entry name" value="Glycosidases"/>
    <property type="match status" value="1"/>
</dbReference>
<protein>
    <submittedName>
        <fullName evidence="1">Uncharacterized protein</fullName>
    </submittedName>
</protein>
<organism evidence="1 2">
    <name type="scientific">Lacibacter sediminis</name>
    <dbReference type="NCBI Taxonomy" id="2760713"/>
    <lineage>
        <taxon>Bacteria</taxon>
        <taxon>Pseudomonadati</taxon>
        <taxon>Bacteroidota</taxon>
        <taxon>Chitinophagia</taxon>
        <taxon>Chitinophagales</taxon>
        <taxon>Chitinophagaceae</taxon>
        <taxon>Lacibacter</taxon>
    </lineage>
</organism>
<sequence>MPNYSGAGWIVRTQKDRGLFYQNFTLALLESKNCVGFHWFKYQDNDPSNLKTDPSDRDANNGIVTLGYSLYSDLTEKMKELNTNVYQLIVFFDQRNK</sequence>
<keyword evidence="2" id="KW-1185">Reference proteome</keyword>
<proteinExistence type="predicted"/>
<dbReference type="EMBL" id="CP060007">
    <property type="protein sequence ID" value="QNA45984.1"/>
    <property type="molecule type" value="Genomic_DNA"/>
</dbReference>
<evidence type="ECO:0000313" key="1">
    <source>
        <dbReference type="EMBL" id="QNA45984.1"/>
    </source>
</evidence>
<name>A0A7G5XKI1_9BACT</name>
<dbReference type="Proteomes" id="UP000515344">
    <property type="component" value="Chromosome"/>
</dbReference>
<gene>
    <name evidence="1" type="ORF">H4075_07295</name>
</gene>
<dbReference type="RefSeq" id="WP_182805515.1">
    <property type="nucleotide sequence ID" value="NZ_CP060007.1"/>
</dbReference>
<evidence type="ECO:0000313" key="2">
    <source>
        <dbReference type="Proteomes" id="UP000515344"/>
    </source>
</evidence>